<evidence type="ECO:0000313" key="2">
    <source>
        <dbReference type="EMBL" id="OAC99583.1"/>
    </source>
</evidence>
<evidence type="ECO:0000313" key="3">
    <source>
        <dbReference type="Proteomes" id="UP000077051"/>
    </source>
</evidence>
<dbReference type="VEuPathDB" id="FungiDB:MUCCIDRAFT_114776"/>
<gene>
    <name evidence="2" type="ORF">MUCCIDRAFT_114776</name>
</gene>
<protein>
    <submittedName>
        <fullName evidence="2">Uncharacterized protein</fullName>
    </submittedName>
</protein>
<accession>A0A168I5T0</accession>
<evidence type="ECO:0000256" key="1">
    <source>
        <dbReference type="SAM" id="MobiDB-lite"/>
    </source>
</evidence>
<proteinExistence type="predicted"/>
<reference evidence="2 3" key="1">
    <citation type="submission" date="2015-06" db="EMBL/GenBank/DDBJ databases">
        <title>Expansion of signal transduction pathways in fungi by whole-genome duplication.</title>
        <authorList>
            <consortium name="DOE Joint Genome Institute"/>
            <person name="Corrochano L.M."/>
            <person name="Kuo A."/>
            <person name="Marcet-Houben M."/>
            <person name="Polaino S."/>
            <person name="Salamov A."/>
            <person name="Villalobos J.M."/>
            <person name="Alvarez M.I."/>
            <person name="Avalos J."/>
            <person name="Benito E.P."/>
            <person name="Benoit I."/>
            <person name="Burger G."/>
            <person name="Camino L.P."/>
            <person name="Canovas D."/>
            <person name="Cerda-Olmedo E."/>
            <person name="Cheng J.-F."/>
            <person name="Dominguez A."/>
            <person name="Elias M."/>
            <person name="Eslava A.P."/>
            <person name="Glaser F."/>
            <person name="Grimwood J."/>
            <person name="Gutierrez G."/>
            <person name="Heitman J."/>
            <person name="Henrissat B."/>
            <person name="Iturriaga E.A."/>
            <person name="Lang B.F."/>
            <person name="Lavin J.L."/>
            <person name="Lee S."/>
            <person name="Li W."/>
            <person name="Lindquist E."/>
            <person name="Lopez-Garcia S."/>
            <person name="Luque E.M."/>
            <person name="Marcos A.T."/>
            <person name="Martin J."/>
            <person name="Mccluskey K."/>
            <person name="Medina H.R."/>
            <person name="Miralles-Duran A."/>
            <person name="Miyazaki A."/>
            <person name="Munoz-Torres E."/>
            <person name="Oguiza J.A."/>
            <person name="Ohm R."/>
            <person name="Olmedo M."/>
            <person name="Orejas M."/>
            <person name="Ortiz-Castellanos L."/>
            <person name="Pisabarro A.G."/>
            <person name="Rodriguez-Romero J."/>
            <person name="Ruiz-Herrera J."/>
            <person name="Ruiz-Vazquez R."/>
            <person name="Sanz C."/>
            <person name="Schackwitz W."/>
            <person name="Schmutz J."/>
            <person name="Shahriari M."/>
            <person name="Shelest E."/>
            <person name="Silva-Franco F."/>
            <person name="Soanes D."/>
            <person name="Syed K."/>
            <person name="Tagua V.G."/>
            <person name="Talbot N.J."/>
            <person name="Thon M."/>
            <person name="De Vries R.P."/>
            <person name="Wiebenga A."/>
            <person name="Yadav J.S."/>
            <person name="Braun E.L."/>
            <person name="Baker S."/>
            <person name="Garre V."/>
            <person name="Horwitz B."/>
            <person name="Torres-Martinez S."/>
            <person name="Idnurm A."/>
            <person name="Herrera-Estrella A."/>
            <person name="Gabaldon T."/>
            <person name="Grigoriev I.V."/>
        </authorList>
    </citation>
    <scope>NUCLEOTIDE SEQUENCE [LARGE SCALE GENOMIC DNA]</scope>
    <source>
        <strain evidence="2 3">CBS 277.49</strain>
    </source>
</reference>
<dbReference type="EMBL" id="AMYB01000008">
    <property type="protein sequence ID" value="OAC99583.1"/>
    <property type="molecule type" value="Genomic_DNA"/>
</dbReference>
<sequence>MVRRRTPCSLRGARQTGREKKTTQQKSHRLQKQLTDATKALNAFELEIVNKAIEKVLRDAKTNIQAHKWSILEMNNANKFPVVAPTILAEKHEIRG</sequence>
<feature type="region of interest" description="Disordered" evidence="1">
    <location>
        <begin position="1"/>
        <end position="32"/>
    </location>
</feature>
<dbReference type="AlphaFoldDB" id="A0A168I5T0"/>
<name>A0A168I5T0_MUCCL</name>
<keyword evidence="3" id="KW-1185">Reference proteome</keyword>
<dbReference type="Proteomes" id="UP000077051">
    <property type="component" value="Unassembled WGS sequence"/>
</dbReference>
<comment type="caution">
    <text evidence="2">The sequence shown here is derived from an EMBL/GenBank/DDBJ whole genome shotgun (WGS) entry which is preliminary data.</text>
</comment>
<organism evidence="2 3">
    <name type="scientific">Mucor lusitanicus CBS 277.49</name>
    <dbReference type="NCBI Taxonomy" id="747725"/>
    <lineage>
        <taxon>Eukaryota</taxon>
        <taxon>Fungi</taxon>
        <taxon>Fungi incertae sedis</taxon>
        <taxon>Mucoromycota</taxon>
        <taxon>Mucoromycotina</taxon>
        <taxon>Mucoromycetes</taxon>
        <taxon>Mucorales</taxon>
        <taxon>Mucorineae</taxon>
        <taxon>Mucoraceae</taxon>
        <taxon>Mucor</taxon>
    </lineage>
</organism>